<keyword evidence="3" id="KW-1185">Reference proteome</keyword>
<dbReference type="Proteomes" id="UP000000560">
    <property type="component" value="Chromosome VII"/>
</dbReference>
<dbReference type="eggNOG" id="ENOG502SNEE">
    <property type="taxonomic scope" value="Eukaryota"/>
</dbReference>
<organism evidence="2 3">
    <name type="scientific">Emericella nidulans (strain FGSC A4 / ATCC 38163 / CBS 112.46 / NRRL 194 / M139)</name>
    <name type="common">Aspergillus nidulans</name>
    <dbReference type="NCBI Taxonomy" id="227321"/>
    <lineage>
        <taxon>Eukaryota</taxon>
        <taxon>Fungi</taxon>
        <taxon>Dikarya</taxon>
        <taxon>Ascomycota</taxon>
        <taxon>Pezizomycotina</taxon>
        <taxon>Eurotiomycetes</taxon>
        <taxon>Eurotiomycetidae</taxon>
        <taxon>Eurotiales</taxon>
        <taxon>Aspergillaceae</taxon>
        <taxon>Aspergillus</taxon>
        <taxon>Aspergillus subgen. Nidulantes</taxon>
    </lineage>
</organism>
<dbReference type="HOGENOM" id="CLU_009388_3_0_1"/>
<dbReference type="PANTHER" id="PTHR39596:SF2">
    <property type="entry name" value="HET DOMAIN PROTEIN (AFU_ORTHOLOGUE AFUA_1G17550)-RELATED"/>
    <property type="match status" value="1"/>
</dbReference>
<dbReference type="InParanoid" id="Q5BCU0"/>
<name>Q5BCU0_EMENI</name>
<dbReference type="VEuPathDB" id="FungiDB:AN1640"/>
<accession>C8VNI6</accession>
<dbReference type="RefSeq" id="XP_659244.1">
    <property type="nucleotide sequence ID" value="XM_654152.1"/>
</dbReference>
<accession>Q5BCU0</accession>
<sequence>MADHLFFPEAPPKPLRIKYDGPLYDGSDWDTFPTRCGWLNESGAEDFLARYIPYVKIPEELNYLFQYRSMMECWLYFGMLHYVFGDQLDQSDFILCEEQEGQQQYITTRHLHKYVENAGDWKKNNRGARTVEIVHKVLNALPGYIRFIGEEMCLAIRLASLTLWNIAVKRDGPQPDPSFLGAWSLSSKELEQLRLFDGWCPLDAEKCCQAGIYLDTQAYLLQLQRTKPSWNNRTHKSCKKTQCVADNIDESKYVTRHVQEDCSCSHIHADNEQLRTVLLDGGIPLAMITPCGEDELGNQQYELNIVTKRANKPYVAISHVWADGLGNPQGNSLPHCQLEFLYKQARRLLRDKEYIPGYDEKVYGSLYTGAARLAHFATNAARRRDNSVLVWIDTLCIPHQSDARSLAIQRIRDVYTGASRNLILDSELMLVDSRLCNKMEVCLRVLYCSGWIRRLWTLQEGLAAKDKLFVLLSDKAINIGTIPYMLFNKVDEGKLPIFQEGIATMAAIMWYSYFQEPTDSASKINLSVVKNGTTRSHSNLIAWNWFNVATRASSKDRDRPTVLAGLLNLDVGKILKFKEADERMRRLYSMLHVFPQDVLFINGPRFEEYGLGWAMKTCRFTGDFTTLSGDAGDITSRGLCITMYPSLIALSSDLFDLALAKSKRSDPDQRQMDWEKWLDDSKPHCAPELDLDADYDPDYVSEASKSATEPDDTKLSFLHLKGTIPVNLSQGEAYGIILRSALPDQIYTQCALVALQTSEDGVHYGRYLSTGGLRSATFDRNVHSVDLPEDGYLLAGTWGDAQKYQWIVG</sequence>
<dbReference type="Pfam" id="PF06985">
    <property type="entry name" value="HET"/>
    <property type="match status" value="1"/>
</dbReference>
<evidence type="ECO:0000313" key="2">
    <source>
        <dbReference type="EMBL" id="CBF85275.1"/>
    </source>
</evidence>
<dbReference type="STRING" id="227321.Q5BCU0"/>
<dbReference type="KEGG" id="ani:ANIA_01640"/>
<dbReference type="OrthoDB" id="2426273at2759"/>
<gene>
    <name evidence="2" type="ORF">ANIA_01640</name>
</gene>
<dbReference type="AlphaFoldDB" id="Q5BCU0"/>
<protein>
    <recommendedName>
        <fullName evidence="1">Heterokaryon incompatibility domain-containing protein</fullName>
    </recommendedName>
</protein>
<dbReference type="InterPro" id="IPR010730">
    <property type="entry name" value="HET"/>
</dbReference>
<evidence type="ECO:0000313" key="3">
    <source>
        <dbReference type="Proteomes" id="UP000000560"/>
    </source>
</evidence>
<dbReference type="PANTHER" id="PTHR39596">
    <property type="match status" value="1"/>
</dbReference>
<feature type="domain" description="Heterokaryon incompatibility" evidence="1">
    <location>
        <begin position="314"/>
        <end position="424"/>
    </location>
</feature>
<dbReference type="GeneID" id="2875319"/>
<reference evidence="3" key="2">
    <citation type="journal article" date="2009" name="Fungal Genet. Biol.">
        <title>The 2008 update of the Aspergillus nidulans genome annotation: a community effort.</title>
        <authorList>
            <person name="Wortman J.R."/>
            <person name="Gilsenan J.M."/>
            <person name="Joardar V."/>
            <person name="Deegan J."/>
            <person name="Clutterbuck J."/>
            <person name="Andersen M.R."/>
            <person name="Archer D."/>
            <person name="Bencina M."/>
            <person name="Braus G."/>
            <person name="Coutinho P."/>
            <person name="von Dohren H."/>
            <person name="Doonan J."/>
            <person name="Driessen A.J."/>
            <person name="Durek P."/>
            <person name="Espeso E."/>
            <person name="Fekete E."/>
            <person name="Flipphi M."/>
            <person name="Estrada C.G."/>
            <person name="Geysens S."/>
            <person name="Goldman G."/>
            <person name="de Groot P.W."/>
            <person name="Hansen K."/>
            <person name="Harris S.D."/>
            <person name="Heinekamp T."/>
            <person name="Helmstaedt K."/>
            <person name="Henrissat B."/>
            <person name="Hofmann G."/>
            <person name="Homan T."/>
            <person name="Horio T."/>
            <person name="Horiuchi H."/>
            <person name="James S."/>
            <person name="Jones M."/>
            <person name="Karaffa L."/>
            <person name="Karanyi Z."/>
            <person name="Kato M."/>
            <person name="Keller N."/>
            <person name="Kelly D.E."/>
            <person name="Kiel J.A."/>
            <person name="Kim J.M."/>
            <person name="van der Klei I.J."/>
            <person name="Klis F.M."/>
            <person name="Kovalchuk A."/>
            <person name="Krasevec N."/>
            <person name="Kubicek C.P."/>
            <person name="Liu B."/>
            <person name="Maccabe A."/>
            <person name="Meyer V."/>
            <person name="Mirabito P."/>
            <person name="Miskei M."/>
            <person name="Mos M."/>
            <person name="Mullins J."/>
            <person name="Nelson D.R."/>
            <person name="Nielsen J."/>
            <person name="Oakley B.R."/>
            <person name="Osmani S.A."/>
            <person name="Pakula T."/>
            <person name="Paszewski A."/>
            <person name="Paulsen I."/>
            <person name="Pilsyk S."/>
            <person name="Pocsi I."/>
            <person name="Punt P.J."/>
            <person name="Ram A.F."/>
            <person name="Ren Q."/>
            <person name="Robellet X."/>
            <person name="Robson G."/>
            <person name="Seiboth B."/>
            <person name="van Solingen P."/>
            <person name="Specht T."/>
            <person name="Sun J."/>
            <person name="Taheri-Talesh N."/>
            <person name="Takeshita N."/>
            <person name="Ussery D."/>
            <person name="vanKuyk P.A."/>
            <person name="Visser H."/>
            <person name="van de Vondervoort P.J."/>
            <person name="de Vries R.P."/>
            <person name="Walton J."/>
            <person name="Xiang X."/>
            <person name="Xiong Y."/>
            <person name="Zeng A.P."/>
            <person name="Brandt B.W."/>
            <person name="Cornell M.J."/>
            <person name="van den Hondel C.A."/>
            <person name="Visser J."/>
            <person name="Oliver S.G."/>
            <person name="Turner G."/>
        </authorList>
    </citation>
    <scope>GENOME REANNOTATION</scope>
    <source>
        <strain evidence="3">FGSC A4 / ATCC 38163 / CBS 112.46 / NRRL 194 / M139</strain>
    </source>
</reference>
<dbReference type="EMBL" id="BN001307">
    <property type="protein sequence ID" value="CBF85275.1"/>
    <property type="molecule type" value="Genomic_DNA"/>
</dbReference>
<proteinExistence type="predicted"/>
<evidence type="ECO:0000259" key="1">
    <source>
        <dbReference type="Pfam" id="PF06985"/>
    </source>
</evidence>
<dbReference type="OMA" id="NIRHEEF"/>
<reference evidence="3" key="1">
    <citation type="journal article" date="2005" name="Nature">
        <title>Sequencing of Aspergillus nidulans and comparative analysis with A. fumigatus and A. oryzae.</title>
        <authorList>
            <person name="Galagan J.E."/>
            <person name="Calvo S.E."/>
            <person name="Cuomo C."/>
            <person name="Ma L.J."/>
            <person name="Wortman J.R."/>
            <person name="Batzoglou S."/>
            <person name="Lee S.I."/>
            <person name="Basturkmen M."/>
            <person name="Spevak C.C."/>
            <person name="Clutterbuck J."/>
            <person name="Kapitonov V."/>
            <person name="Jurka J."/>
            <person name="Scazzocchio C."/>
            <person name="Farman M."/>
            <person name="Butler J."/>
            <person name="Purcell S."/>
            <person name="Harris S."/>
            <person name="Braus G.H."/>
            <person name="Draht O."/>
            <person name="Busch S."/>
            <person name="D'Enfert C."/>
            <person name="Bouchier C."/>
            <person name="Goldman G.H."/>
            <person name="Bell-Pedersen D."/>
            <person name="Griffiths-Jones S."/>
            <person name="Doonan J.H."/>
            <person name="Yu J."/>
            <person name="Vienken K."/>
            <person name="Pain A."/>
            <person name="Freitag M."/>
            <person name="Selker E.U."/>
            <person name="Archer D.B."/>
            <person name="Penalva M.A."/>
            <person name="Oakley B.R."/>
            <person name="Momany M."/>
            <person name="Tanaka T."/>
            <person name="Kumagai T."/>
            <person name="Asai K."/>
            <person name="Machida M."/>
            <person name="Nierman W.C."/>
            <person name="Denning D.W."/>
            <person name="Caddick M."/>
            <person name="Hynes M."/>
            <person name="Paoletti M."/>
            <person name="Fischer R."/>
            <person name="Miller B."/>
            <person name="Dyer P."/>
            <person name="Sachs M.S."/>
            <person name="Osmani S.A."/>
            <person name="Birren B.W."/>
        </authorList>
    </citation>
    <scope>NUCLEOTIDE SEQUENCE [LARGE SCALE GENOMIC DNA]</scope>
    <source>
        <strain evidence="3">FGSC A4 / ATCC 38163 / CBS 112.46 / NRRL 194 / M139</strain>
    </source>
</reference>